<gene>
    <name evidence="2" type="ORF">SAMN04488137_4699</name>
</gene>
<dbReference type="OrthoDB" id="1859224at2"/>
<dbReference type="RefSeq" id="WP_090238992.1">
    <property type="nucleotide sequence ID" value="NZ_FNHW01000006.1"/>
</dbReference>
<dbReference type="STRING" id="459525.SAMN04488137_4699"/>
<dbReference type="Proteomes" id="UP000199544">
    <property type="component" value="Unassembled WGS sequence"/>
</dbReference>
<evidence type="ECO:0000313" key="3">
    <source>
        <dbReference type="Proteomes" id="UP000199544"/>
    </source>
</evidence>
<name>A0A1H0BYW3_9BACL</name>
<sequence>MTRQELQKLLTKKRTNLGYTHQEIADLLGTGITRQYYGMIEKGERRPSVNIAKKLGELLGINWTVFFE</sequence>
<reference evidence="3" key="1">
    <citation type="submission" date="2016-10" db="EMBL/GenBank/DDBJ databases">
        <authorList>
            <person name="Varghese N."/>
            <person name="Submissions S."/>
        </authorList>
    </citation>
    <scope>NUCLEOTIDE SEQUENCE [LARGE SCALE GENOMIC DNA]</scope>
    <source>
        <strain evidence="3">CGMCC 1.6854</strain>
    </source>
</reference>
<dbReference type="Gene3D" id="1.10.260.40">
    <property type="entry name" value="lambda repressor-like DNA-binding domains"/>
    <property type="match status" value="1"/>
</dbReference>
<dbReference type="CDD" id="cd00093">
    <property type="entry name" value="HTH_XRE"/>
    <property type="match status" value="1"/>
</dbReference>
<protein>
    <submittedName>
        <fullName evidence="2">Transcriptional regulator</fullName>
    </submittedName>
</protein>
<dbReference type="AlphaFoldDB" id="A0A1H0BYW3"/>
<dbReference type="Pfam" id="PF01381">
    <property type="entry name" value="HTH_3"/>
    <property type="match status" value="1"/>
</dbReference>
<keyword evidence="3" id="KW-1185">Reference proteome</keyword>
<dbReference type="SMART" id="SM00530">
    <property type="entry name" value="HTH_XRE"/>
    <property type="match status" value="1"/>
</dbReference>
<proteinExistence type="predicted"/>
<dbReference type="SUPFAM" id="SSF47413">
    <property type="entry name" value="lambda repressor-like DNA-binding domains"/>
    <property type="match status" value="1"/>
</dbReference>
<feature type="domain" description="HTH cro/C1-type" evidence="1">
    <location>
        <begin position="10"/>
        <end position="66"/>
    </location>
</feature>
<evidence type="ECO:0000313" key="2">
    <source>
        <dbReference type="EMBL" id="SDN50785.1"/>
    </source>
</evidence>
<dbReference type="InterPro" id="IPR010982">
    <property type="entry name" value="Lambda_DNA-bd_dom_sf"/>
</dbReference>
<dbReference type="GO" id="GO:0003677">
    <property type="term" value="F:DNA binding"/>
    <property type="evidence" value="ECO:0007669"/>
    <property type="project" value="InterPro"/>
</dbReference>
<dbReference type="EMBL" id="FNHW01000006">
    <property type="protein sequence ID" value="SDN50785.1"/>
    <property type="molecule type" value="Genomic_DNA"/>
</dbReference>
<dbReference type="PROSITE" id="PS50943">
    <property type="entry name" value="HTH_CROC1"/>
    <property type="match status" value="1"/>
</dbReference>
<dbReference type="InterPro" id="IPR001387">
    <property type="entry name" value="Cro/C1-type_HTH"/>
</dbReference>
<accession>A0A1H0BYW3</accession>
<organism evidence="2 3">
    <name type="scientific">Fictibacillus solisalsi</name>
    <dbReference type="NCBI Taxonomy" id="459525"/>
    <lineage>
        <taxon>Bacteria</taxon>
        <taxon>Bacillati</taxon>
        <taxon>Bacillota</taxon>
        <taxon>Bacilli</taxon>
        <taxon>Bacillales</taxon>
        <taxon>Fictibacillaceae</taxon>
        <taxon>Fictibacillus</taxon>
    </lineage>
</organism>
<evidence type="ECO:0000259" key="1">
    <source>
        <dbReference type="PROSITE" id="PS50943"/>
    </source>
</evidence>